<dbReference type="Proteomes" id="UP000492821">
    <property type="component" value="Unassembled WGS sequence"/>
</dbReference>
<keyword evidence="1" id="KW-1185">Reference proteome</keyword>
<name>A0A7E4VCD7_PANRE</name>
<dbReference type="AlphaFoldDB" id="A0A7E4VCD7"/>
<organism evidence="1 2">
    <name type="scientific">Panagrellus redivivus</name>
    <name type="common">Microworm</name>
    <dbReference type="NCBI Taxonomy" id="6233"/>
    <lineage>
        <taxon>Eukaryota</taxon>
        <taxon>Metazoa</taxon>
        <taxon>Ecdysozoa</taxon>
        <taxon>Nematoda</taxon>
        <taxon>Chromadorea</taxon>
        <taxon>Rhabditida</taxon>
        <taxon>Tylenchina</taxon>
        <taxon>Panagrolaimomorpha</taxon>
        <taxon>Panagrolaimoidea</taxon>
        <taxon>Panagrolaimidae</taxon>
        <taxon>Panagrellus</taxon>
    </lineage>
</organism>
<evidence type="ECO:0000313" key="2">
    <source>
        <dbReference type="WBParaSite" id="Pan_g1858.t1"/>
    </source>
</evidence>
<reference evidence="1" key="1">
    <citation type="journal article" date="2013" name="Genetics">
        <title>The draft genome and transcriptome of Panagrellus redivivus are shaped by the harsh demands of a free-living lifestyle.</title>
        <authorList>
            <person name="Srinivasan J."/>
            <person name="Dillman A.R."/>
            <person name="Macchietto M.G."/>
            <person name="Heikkinen L."/>
            <person name="Lakso M."/>
            <person name="Fracchia K.M."/>
            <person name="Antoshechkin I."/>
            <person name="Mortazavi A."/>
            <person name="Wong G."/>
            <person name="Sternberg P.W."/>
        </authorList>
    </citation>
    <scope>NUCLEOTIDE SEQUENCE [LARGE SCALE GENOMIC DNA]</scope>
    <source>
        <strain evidence="1">MT8872</strain>
    </source>
</reference>
<dbReference type="WBParaSite" id="Pan_g1858.t1">
    <property type="protein sequence ID" value="Pan_g1858.t1"/>
    <property type="gene ID" value="Pan_g1858"/>
</dbReference>
<protein>
    <submittedName>
        <fullName evidence="2">Transposase</fullName>
    </submittedName>
</protein>
<sequence length="177" mass="19976">MVLFLAQLTCGDPSDRRKMTVCRWQRASALLPMRFPPARPGEQRPVRKPAGCVGARKRIRLGSNQIIEPCRSVHAPQGHTRDNTIVRASEMLQCSVNKLAQAQKQAMGGGMKTFRIKGFAHRALLVRNLSYGKMGSRSWFQSILNHVYGQRIEMWVFLNPRVKASGFILQVQKGCSR</sequence>
<accession>A0A7E4VCD7</accession>
<evidence type="ECO:0000313" key="1">
    <source>
        <dbReference type="Proteomes" id="UP000492821"/>
    </source>
</evidence>
<reference evidence="2" key="2">
    <citation type="submission" date="2020-10" db="UniProtKB">
        <authorList>
            <consortium name="WormBaseParasite"/>
        </authorList>
    </citation>
    <scope>IDENTIFICATION</scope>
</reference>
<proteinExistence type="predicted"/>